<sequence length="541" mass="60580">METSIVPAEPRGVVGSARHVLVGGDTNTDASTFPTSNGSFGTLPTELKLEVLEEIYHTGTRRDFLNTLSVNKEWNALGTPLLWTFVAINNHHIVQFIQSLKSARRSTGKLVRNLSVLLNPIFRIDGQYLLPPVLPTDPLIGSPGHCAIDHEDPQYMLWLCTLGLRSQGNIRLAVASKQLADLIKSSLNGLITFSYRITPSPANPSRRNTALYDDPGNMDEKMLPLDLVAALLDSLPQACSQVELILCRYDIEEWANSYTHFQKDTNAMCEALDRLLPRLTHLHLEGMNTSPFVFGSLMNGPKLPHLKGLCLDIGSIYITDRRYAKYAHLGPQYALENDEDELGPARSLINWLRLQNIVARELRSSYATGRFPSITQLHLMGFQGHGSHVEYEECRVNTIDILKECIMVTPNACMDDTDFLDDTAQFAVPFSFDTWIIALGRDGRLRFVDVNEYEPNDANPWISSTSGTRIPASTKFAREVTSRGFEWVDLLSLGMNSEKFLDMAKPALTEFMLETAEMGIDRVASLIRAPYVIKGLLEWYD</sequence>
<proteinExistence type="predicted"/>
<organism evidence="1 2">
    <name type="scientific">Neocucurbitaria cava</name>
    <dbReference type="NCBI Taxonomy" id="798079"/>
    <lineage>
        <taxon>Eukaryota</taxon>
        <taxon>Fungi</taxon>
        <taxon>Dikarya</taxon>
        <taxon>Ascomycota</taxon>
        <taxon>Pezizomycotina</taxon>
        <taxon>Dothideomycetes</taxon>
        <taxon>Pleosporomycetidae</taxon>
        <taxon>Pleosporales</taxon>
        <taxon>Pleosporineae</taxon>
        <taxon>Cucurbitariaceae</taxon>
        <taxon>Neocucurbitaria</taxon>
    </lineage>
</organism>
<dbReference type="AlphaFoldDB" id="A0A9W9CI74"/>
<comment type="caution">
    <text evidence="1">The sequence shown here is derived from an EMBL/GenBank/DDBJ whole genome shotgun (WGS) entry which is preliminary data.</text>
</comment>
<gene>
    <name evidence="1" type="ORF">N0V83_008703</name>
</gene>
<name>A0A9W9CI74_9PLEO</name>
<accession>A0A9W9CI74</accession>
<evidence type="ECO:0000313" key="2">
    <source>
        <dbReference type="Proteomes" id="UP001140560"/>
    </source>
</evidence>
<dbReference type="OrthoDB" id="4192220at2759"/>
<protein>
    <submittedName>
        <fullName evidence="1">Uncharacterized protein</fullName>
    </submittedName>
</protein>
<dbReference type="Proteomes" id="UP001140560">
    <property type="component" value="Unassembled WGS sequence"/>
</dbReference>
<reference evidence="1" key="1">
    <citation type="submission" date="2022-10" db="EMBL/GenBank/DDBJ databases">
        <title>Tapping the CABI collections for fungal endophytes: first genome assemblies for Collariella, Neodidymelliopsis, Ascochyta clinopodiicola, Didymella pomorum, Didymosphaeria variabile, Neocosmospora piperis and Neocucurbitaria cava.</title>
        <authorList>
            <person name="Hill R."/>
        </authorList>
    </citation>
    <scope>NUCLEOTIDE SEQUENCE</scope>
    <source>
        <strain evidence="1">IMI 356814</strain>
    </source>
</reference>
<keyword evidence="2" id="KW-1185">Reference proteome</keyword>
<dbReference type="EMBL" id="JAPEUY010000016">
    <property type="protein sequence ID" value="KAJ4365086.1"/>
    <property type="molecule type" value="Genomic_DNA"/>
</dbReference>
<evidence type="ECO:0000313" key="1">
    <source>
        <dbReference type="EMBL" id="KAJ4365086.1"/>
    </source>
</evidence>